<feature type="transmembrane region" description="Helical" evidence="2">
    <location>
        <begin position="140"/>
        <end position="159"/>
    </location>
</feature>
<comment type="similarity">
    <text evidence="1">Belongs to the EamA transporter family.</text>
</comment>
<evidence type="ECO:0000259" key="3">
    <source>
        <dbReference type="Pfam" id="PF00892"/>
    </source>
</evidence>
<feature type="transmembrane region" description="Helical" evidence="2">
    <location>
        <begin position="116"/>
        <end position="133"/>
    </location>
</feature>
<proteinExistence type="inferred from homology"/>
<reference evidence="5" key="1">
    <citation type="journal article" date="2019" name="Int. J. Syst. Evol. Microbiol.">
        <title>The Global Catalogue of Microorganisms (GCM) 10K type strain sequencing project: providing services to taxonomists for standard genome sequencing and annotation.</title>
        <authorList>
            <consortium name="The Broad Institute Genomics Platform"/>
            <consortium name="The Broad Institute Genome Sequencing Center for Infectious Disease"/>
            <person name="Wu L."/>
            <person name="Ma J."/>
        </authorList>
    </citation>
    <scope>NUCLEOTIDE SEQUENCE [LARGE SCALE GENOMIC DNA]</scope>
    <source>
        <strain evidence="5">JCM 17342</strain>
    </source>
</reference>
<dbReference type="RefSeq" id="WP_344876536.1">
    <property type="nucleotide sequence ID" value="NZ_BAABAL010000013.1"/>
</dbReference>
<protein>
    <submittedName>
        <fullName evidence="4">EamA family transporter</fullName>
    </submittedName>
</protein>
<evidence type="ECO:0000256" key="2">
    <source>
        <dbReference type="SAM" id="Phobius"/>
    </source>
</evidence>
<keyword evidence="5" id="KW-1185">Reference proteome</keyword>
<organism evidence="4 5">
    <name type="scientific">Allokutzneria multivorans</name>
    <dbReference type="NCBI Taxonomy" id="1142134"/>
    <lineage>
        <taxon>Bacteria</taxon>
        <taxon>Bacillati</taxon>
        <taxon>Actinomycetota</taxon>
        <taxon>Actinomycetes</taxon>
        <taxon>Pseudonocardiales</taxon>
        <taxon>Pseudonocardiaceae</taxon>
        <taxon>Allokutzneria</taxon>
    </lineage>
</organism>
<dbReference type="EMBL" id="BAABAL010000013">
    <property type="protein sequence ID" value="GAA4011796.1"/>
    <property type="molecule type" value="Genomic_DNA"/>
</dbReference>
<keyword evidence="2" id="KW-0472">Membrane</keyword>
<feature type="transmembrane region" description="Helical" evidence="2">
    <location>
        <begin position="232"/>
        <end position="251"/>
    </location>
</feature>
<keyword evidence="2" id="KW-0812">Transmembrane</keyword>
<accession>A0ABP7SHN0</accession>
<dbReference type="Gene3D" id="1.10.3730.20">
    <property type="match status" value="2"/>
</dbReference>
<feature type="domain" description="EamA" evidence="3">
    <location>
        <begin position="141"/>
        <end position="274"/>
    </location>
</feature>
<feature type="transmembrane region" description="Helical" evidence="2">
    <location>
        <begin position="171"/>
        <end position="191"/>
    </location>
</feature>
<keyword evidence="2" id="KW-1133">Transmembrane helix</keyword>
<dbReference type="InterPro" id="IPR037185">
    <property type="entry name" value="EmrE-like"/>
</dbReference>
<evidence type="ECO:0000313" key="5">
    <source>
        <dbReference type="Proteomes" id="UP001501747"/>
    </source>
</evidence>
<comment type="caution">
    <text evidence="4">The sequence shown here is derived from an EMBL/GenBank/DDBJ whole genome shotgun (WGS) entry which is preliminary data.</text>
</comment>
<sequence>MIALLLLTAAAVCHASWNLLVKSSNQKGPEFVWLYAVITTPVALALVVWSLANGTLAAQWWPGLVSMVLHTAYAVVLQRAYGEGEFSVVYAVSRGMTPVLVTLAVIPWTGPPSPRAWWGVAAVLAGVLIMDRVRPGHGLARGSLLGLAVAACSCAYTLWDGYAMASLGVHPLPYLAVASLGQVVVLTAVLAPRRRLRSVLPQWQRALPIALLAPASYCLVLVAMAIEPIGAVATGRTLNVVVGVLLGVLVLRERLTLSRTTGLTAVVAGVLLVSL</sequence>
<dbReference type="InterPro" id="IPR000620">
    <property type="entry name" value="EamA_dom"/>
</dbReference>
<feature type="transmembrane region" description="Helical" evidence="2">
    <location>
        <begin position="203"/>
        <end position="226"/>
    </location>
</feature>
<name>A0ABP7SHN0_9PSEU</name>
<dbReference type="Proteomes" id="UP001501747">
    <property type="component" value="Unassembled WGS sequence"/>
</dbReference>
<evidence type="ECO:0000313" key="4">
    <source>
        <dbReference type="EMBL" id="GAA4011796.1"/>
    </source>
</evidence>
<feature type="transmembrane region" description="Helical" evidence="2">
    <location>
        <begin position="31"/>
        <end position="52"/>
    </location>
</feature>
<evidence type="ECO:0000256" key="1">
    <source>
        <dbReference type="ARBA" id="ARBA00007362"/>
    </source>
</evidence>
<dbReference type="SUPFAM" id="SSF103481">
    <property type="entry name" value="Multidrug resistance efflux transporter EmrE"/>
    <property type="match status" value="2"/>
</dbReference>
<dbReference type="Pfam" id="PF00892">
    <property type="entry name" value="EamA"/>
    <property type="match status" value="1"/>
</dbReference>
<gene>
    <name evidence="4" type="ORF">GCM10022247_37870</name>
</gene>